<accession>A0A9P4MAR5</accession>
<feature type="compositionally biased region" description="Basic and acidic residues" evidence="1">
    <location>
        <begin position="163"/>
        <end position="174"/>
    </location>
</feature>
<feature type="compositionally biased region" description="Basic and acidic residues" evidence="1">
    <location>
        <begin position="44"/>
        <end position="63"/>
    </location>
</feature>
<proteinExistence type="predicted"/>
<keyword evidence="3" id="KW-1185">Reference proteome</keyword>
<protein>
    <recommendedName>
        <fullName evidence="4">Ubiquitin-like protease family profile domain-containing protein</fullName>
    </recommendedName>
</protein>
<dbReference type="Proteomes" id="UP000799772">
    <property type="component" value="Unassembled WGS sequence"/>
</dbReference>
<comment type="caution">
    <text evidence="2">The sequence shown here is derived from an EMBL/GenBank/DDBJ whole genome shotgun (WGS) entry which is preliminary data.</text>
</comment>
<evidence type="ECO:0000313" key="3">
    <source>
        <dbReference type="Proteomes" id="UP000799772"/>
    </source>
</evidence>
<feature type="compositionally biased region" description="Basic and acidic residues" evidence="1">
    <location>
        <begin position="1"/>
        <end position="24"/>
    </location>
</feature>
<dbReference type="SUPFAM" id="SSF54001">
    <property type="entry name" value="Cysteine proteinases"/>
    <property type="match status" value="1"/>
</dbReference>
<evidence type="ECO:0000313" key="2">
    <source>
        <dbReference type="EMBL" id="KAF2103525.1"/>
    </source>
</evidence>
<dbReference type="EMBL" id="ML978122">
    <property type="protein sequence ID" value="KAF2103525.1"/>
    <property type="molecule type" value="Genomic_DNA"/>
</dbReference>
<dbReference type="OrthoDB" id="3825435at2759"/>
<dbReference type="AlphaFoldDB" id="A0A9P4MAR5"/>
<dbReference type="InterPro" id="IPR038765">
    <property type="entry name" value="Papain-like_cys_pep_sf"/>
</dbReference>
<evidence type="ECO:0000256" key="1">
    <source>
        <dbReference type="SAM" id="MobiDB-lite"/>
    </source>
</evidence>
<evidence type="ECO:0008006" key="4">
    <source>
        <dbReference type="Google" id="ProtNLM"/>
    </source>
</evidence>
<gene>
    <name evidence="2" type="ORF">NA57DRAFT_72500</name>
</gene>
<name>A0A9P4MAR5_9PEZI</name>
<feature type="region of interest" description="Disordered" evidence="1">
    <location>
        <begin position="163"/>
        <end position="196"/>
    </location>
</feature>
<organism evidence="2 3">
    <name type="scientific">Rhizodiscina lignyota</name>
    <dbReference type="NCBI Taxonomy" id="1504668"/>
    <lineage>
        <taxon>Eukaryota</taxon>
        <taxon>Fungi</taxon>
        <taxon>Dikarya</taxon>
        <taxon>Ascomycota</taxon>
        <taxon>Pezizomycotina</taxon>
        <taxon>Dothideomycetes</taxon>
        <taxon>Pleosporomycetidae</taxon>
        <taxon>Aulographales</taxon>
        <taxon>Rhizodiscinaceae</taxon>
        <taxon>Rhizodiscina</taxon>
    </lineage>
</organism>
<sequence length="528" mass="58550">MAPKKAAEKRKSTEDAPGHVEKKSKSVTPPLAPQSDRVLRSSSRKAEKEKSEKEKAKTKDSKTPAKTAKKKASGVAKAQADKSEEVATTTPSEDESSAVTDKRKKALEILFKGALQEIIDESKNVDQPAPESCSDLVSTGQELLKEVLKKELTAAIEELRAIEAKADEEPKKAEEGEEQDDDPSHAESDSTPDWADPDAMLEHLKRLLNDVDELFPIDDDEGSPHKVEWDRYMNPTDTFLSIACVTEAIEELQQKSANKSIISLISESALYVARVTRQEPDFGKESWKPSLGVLNNRAARPRRTLYLPWLWHSYHEDAKAAEKISGEDFQKSMEKADRTGHWLLCVVEIAKAVDGAPNLLELPQICWYDSMPGFLAGHRKAIERQAVEVTIALQWHGGHSTYRPGDAPFLPTIDKACCTQAGGVECGMHVILNAWSHALDLELHPEFEPDKTFYQGAQEVVNGALAGRVNWEIVYSFLAGTGYVVATAGAVPESRRLARSVKMDGEETLQQRYEDALMAEDIQRSFTM</sequence>
<reference evidence="2" key="1">
    <citation type="journal article" date="2020" name="Stud. Mycol.">
        <title>101 Dothideomycetes genomes: a test case for predicting lifestyles and emergence of pathogens.</title>
        <authorList>
            <person name="Haridas S."/>
            <person name="Albert R."/>
            <person name="Binder M."/>
            <person name="Bloem J."/>
            <person name="Labutti K."/>
            <person name="Salamov A."/>
            <person name="Andreopoulos B."/>
            <person name="Baker S."/>
            <person name="Barry K."/>
            <person name="Bills G."/>
            <person name="Bluhm B."/>
            <person name="Cannon C."/>
            <person name="Castanera R."/>
            <person name="Culley D."/>
            <person name="Daum C."/>
            <person name="Ezra D."/>
            <person name="Gonzalez J."/>
            <person name="Henrissat B."/>
            <person name="Kuo A."/>
            <person name="Liang C."/>
            <person name="Lipzen A."/>
            <person name="Lutzoni F."/>
            <person name="Magnuson J."/>
            <person name="Mondo S."/>
            <person name="Nolan M."/>
            <person name="Ohm R."/>
            <person name="Pangilinan J."/>
            <person name="Park H.-J."/>
            <person name="Ramirez L."/>
            <person name="Alfaro M."/>
            <person name="Sun H."/>
            <person name="Tritt A."/>
            <person name="Yoshinaga Y."/>
            <person name="Zwiers L.-H."/>
            <person name="Turgeon B."/>
            <person name="Goodwin S."/>
            <person name="Spatafora J."/>
            <person name="Crous P."/>
            <person name="Grigoriev I."/>
        </authorList>
    </citation>
    <scope>NUCLEOTIDE SEQUENCE</scope>
    <source>
        <strain evidence="2">CBS 133067</strain>
    </source>
</reference>
<feature type="region of interest" description="Disordered" evidence="1">
    <location>
        <begin position="1"/>
        <end position="103"/>
    </location>
</feature>